<feature type="compositionally biased region" description="Polar residues" evidence="1">
    <location>
        <begin position="466"/>
        <end position="479"/>
    </location>
</feature>
<keyword evidence="3" id="KW-1185">Reference proteome</keyword>
<protein>
    <recommendedName>
        <fullName evidence="4">Ankyrin repeat-containing protein</fullName>
    </recommendedName>
</protein>
<evidence type="ECO:0000313" key="3">
    <source>
        <dbReference type="Proteomes" id="UP001057474"/>
    </source>
</evidence>
<dbReference type="RefSeq" id="WP_252578765.1">
    <property type="nucleotide sequence ID" value="NZ_CP071527.1"/>
</dbReference>
<evidence type="ECO:0008006" key="4">
    <source>
        <dbReference type="Google" id="ProtNLM"/>
    </source>
</evidence>
<evidence type="ECO:0000313" key="2">
    <source>
        <dbReference type="EMBL" id="USQ12608.1"/>
    </source>
</evidence>
<accession>A0ABY4Y5J9</accession>
<dbReference type="EMBL" id="CP071527">
    <property type="protein sequence ID" value="USQ12608.1"/>
    <property type="molecule type" value="Genomic_DNA"/>
</dbReference>
<organism evidence="2 3">
    <name type="scientific">Legionella lytica</name>
    <dbReference type="NCBI Taxonomy" id="96232"/>
    <lineage>
        <taxon>Bacteria</taxon>
        <taxon>Pseudomonadati</taxon>
        <taxon>Pseudomonadota</taxon>
        <taxon>Gammaproteobacteria</taxon>
        <taxon>Legionellales</taxon>
        <taxon>Legionellaceae</taxon>
        <taxon>Legionella</taxon>
    </lineage>
</organism>
<evidence type="ECO:0000256" key="1">
    <source>
        <dbReference type="SAM" id="MobiDB-lite"/>
    </source>
</evidence>
<feature type="region of interest" description="Disordered" evidence="1">
    <location>
        <begin position="458"/>
        <end position="479"/>
    </location>
</feature>
<name>A0ABY4Y5J9_9GAMM</name>
<sequence length="479" mass="54086">MFDRSIRSSWINLEEQVQNKLIKQAKCVLSKWLGTQDFELDATLPAFIHIQFAQTPTQDELAAYTNVLNNAGIKATPRFGKKIHLIDANLHLLASYHPECWDGTDVKMAQFWTNQNPNWIYDKDKKGQSPLSKAIVRSSCDAVLFLLNNNALITESVLKTALSVYTYTARQHALEVLNILKQHSVCNGLQTQISALENDEKKYLLDIAKHFVNKARALIPFSVNRPGGNTYKKIILLLLARCSGNTFTKQLAALNLDPNIDIPITQPFTIQKSNGEMSVYTLQSILDELKGQLTPRDKKIYHKDGKLISKMELIENIAKNAVKHGVGNCMEYVVLVFMFLAEYQPIFPIRYEALGMMGKDKGDHSFIVLNRLVKSTPTDLKTWGKQATICDPWLNEAVNVDEQLQLQPDNQAAIIKHCLKYQDHIITVLSPQDAGKGHSKRWNGKYGSHPQMLFSHREPYNKEENVTSPSSELHSSNGG</sequence>
<dbReference type="Proteomes" id="UP001057474">
    <property type="component" value="Chromosome"/>
</dbReference>
<proteinExistence type="predicted"/>
<gene>
    <name evidence="2" type="ORF">J2N86_07725</name>
</gene>
<reference evidence="2" key="1">
    <citation type="submission" date="2021-03" db="EMBL/GenBank/DDBJ databases">
        <title>Legionella lytica PCM 2298.</title>
        <authorList>
            <person name="Koper P."/>
        </authorList>
    </citation>
    <scope>NUCLEOTIDE SEQUENCE</scope>
    <source>
        <strain evidence="2">PCM 2298</strain>
    </source>
</reference>